<evidence type="ECO:0000259" key="7">
    <source>
        <dbReference type="Pfam" id="PF08281"/>
    </source>
</evidence>
<dbReference type="GO" id="GO:0006352">
    <property type="term" value="P:DNA-templated transcription initiation"/>
    <property type="evidence" value="ECO:0007669"/>
    <property type="project" value="InterPro"/>
</dbReference>
<dbReference type="PANTHER" id="PTHR43133:SF8">
    <property type="entry name" value="RNA POLYMERASE SIGMA FACTOR HI_1459-RELATED"/>
    <property type="match status" value="1"/>
</dbReference>
<dbReference type="InterPro" id="IPR013249">
    <property type="entry name" value="RNA_pol_sigma70_r4_t2"/>
</dbReference>
<comment type="similarity">
    <text evidence="1">Belongs to the sigma-70 factor family. ECF subfamily.</text>
</comment>
<dbReference type="Pfam" id="PF08281">
    <property type="entry name" value="Sigma70_r4_2"/>
    <property type="match status" value="1"/>
</dbReference>
<dbReference type="RefSeq" id="WP_051506534.1">
    <property type="nucleotide sequence ID" value="NZ_JEOB01000003.1"/>
</dbReference>
<dbReference type="InterPro" id="IPR007627">
    <property type="entry name" value="RNA_pol_sigma70_r2"/>
</dbReference>
<sequence length="158" mass="18402">METACFELNGFDAVYDEYFDMVYRICYVYFHGHTADAEDAAQTVFMHYLEAGVIPETNEHTKAWLIVTAQNVCRTMLRRHHRKDTELDSAADKGTAFEYNEVMDAVMRLPEKERMAVYLNLYEGYTAAETAKLMKCRENTVYSYIHRARKKLKKELGG</sequence>
<reference evidence="8 9" key="1">
    <citation type="submission" date="2013-06" db="EMBL/GenBank/DDBJ databases">
        <title>Rumen cellulosomics: divergent fiber-degrading strategies revealed by comparative genome-wide analysis of six Ruminococcal strains.</title>
        <authorList>
            <person name="Dassa B."/>
            <person name="Borovok I."/>
            <person name="Lamed R."/>
            <person name="Flint H."/>
            <person name="Yeoman C.J."/>
            <person name="White B."/>
            <person name="Bayer E.A."/>
        </authorList>
    </citation>
    <scope>NUCLEOTIDE SEQUENCE [LARGE SCALE GENOMIC DNA]</scope>
    <source>
        <strain evidence="8 9">SY3</strain>
    </source>
</reference>
<dbReference type="EMBL" id="JEOB01000003">
    <property type="protein sequence ID" value="EXM39106.1"/>
    <property type="molecule type" value="Genomic_DNA"/>
</dbReference>
<dbReference type="SUPFAM" id="SSF88659">
    <property type="entry name" value="Sigma3 and sigma4 domains of RNA polymerase sigma factors"/>
    <property type="match status" value="1"/>
</dbReference>
<dbReference type="Gene3D" id="1.10.10.10">
    <property type="entry name" value="Winged helix-like DNA-binding domain superfamily/Winged helix DNA-binding domain"/>
    <property type="match status" value="1"/>
</dbReference>
<evidence type="ECO:0000256" key="5">
    <source>
        <dbReference type="ARBA" id="ARBA00023163"/>
    </source>
</evidence>
<keyword evidence="2" id="KW-0805">Transcription regulation</keyword>
<dbReference type="Gene3D" id="1.10.1740.10">
    <property type="match status" value="1"/>
</dbReference>
<evidence type="ECO:0000256" key="1">
    <source>
        <dbReference type="ARBA" id="ARBA00010641"/>
    </source>
</evidence>
<gene>
    <name evidence="8" type="ORF">RASY3_12565</name>
</gene>
<accession>A0A011VV37</accession>
<evidence type="ECO:0000259" key="6">
    <source>
        <dbReference type="Pfam" id="PF04542"/>
    </source>
</evidence>
<dbReference type="InterPro" id="IPR014284">
    <property type="entry name" value="RNA_pol_sigma-70_dom"/>
</dbReference>
<evidence type="ECO:0000313" key="8">
    <source>
        <dbReference type="EMBL" id="EXM39106.1"/>
    </source>
</evidence>
<dbReference type="InterPro" id="IPR036388">
    <property type="entry name" value="WH-like_DNA-bd_sf"/>
</dbReference>
<dbReference type="NCBIfam" id="TIGR02937">
    <property type="entry name" value="sigma70-ECF"/>
    <property type="match status" value="1"/>
</dbReference>
<dbReference type="OrthoDB" id="2594372at2"/>
<dbReference type="CDD" id="cd06171">
    <property type="entry name" value="Sigma70_r4"/>
    <property type="match status" value="1"/>
</dbReference>
<evidence type="ECO:0000313" key="9">
    <source>
        <dbReference type="Proteomes" id="UP000021369"/>
    </source>
</evidence>
<keyword evidence="3" id="KW-0731">Sigma factor</keyword>
<protein>
    <submittedName>
        <fullName evidence="8">RNA polymerase subunit sigma-24</fullName>
    </submittedName>
</protein>
<feature type="domain" description="RNA polymerase sigma-70 region 2" evidence="6">
    <location>
        <begin position="15"/>
        <end position="82"/>
    </location>
</feature>
<name>A0A011VV37_RUMAL</name>
<dbReference type="InterPro" id="IPR013325">
    <property type="entry name" value="RNA_pol_sigma_r2"/>
</dbReference>
<dbReference type="PATRIC" id="fig|1341156.4.peg.2449"/>
<dbReference type="InterPro" id="IPR039425">
    <property type="entry name" value="RNA_pol_sigma-70-like"/>
</dbReference>
<dbReference type="GO" id="GO:0003677">
    <property type="term" value="F:DNA binding"/>
    <property type="evidence" value="ECO:0007669"/>
    <property type="project" value="UniProtKB-KW"/>
</dbReference>
<dbReference type="AlphaFoldDB" id="A0A011VV37"/>
<proteinExistence type="inferred from homology"/>
<feature type="domain" description="RNA polymerase sigma factor 70 region 4 type 2" evidence="7">
    <location>
        <begin position="100"/>
        <end position="152"/>
    </location>
</feature>
<evidence type="ECO:0000256" key="3">
    <source>
        <dbReference type="ARBA" id="ARBA00023082"/>
    </source>
</evidence>
<dbReference type="InterPro" id="IPR013324">
    <property type="entry name" value="RNA_pol_sigma_r3/r4-like"/>
</dbReference>
<evidence type="ECO:0000256" key="4">
    <source>
        <dbReference type="ARBA" id="ARBA00023125"/>
    </source>
</evidence>
<keyword evidence="9" id="KW-1185">Reference proteome</keyword>
<dbReference type="Pfam" id="PF04542">
    <property type="entry name" value="Sigma70_r2"/>
    <property type="match status" value="1"/>
</dbReference>
<dbReference type="Proteomes" id="UP000021369">
    <property type="component" value="Unassembled WGS sequence"/>
</dbReference>
<keyword evidence="5" id="KW-0804">Transcription</keyword>
<dbReference type="PANTHER" id="PTHR43133">
    <property type="entry name" value="RNA POLYMERASE ECF-TYPE SIGMA FACTO"/>
    <property type="match status" value="1"/>
</dbReference>
<dbReference type="GO" id="GO:0016987">
    <property type="term" value="F:sigma factor activity"/>
    <property type="evidence" value="ECO:0007669"/>
    <property type="project" value="UniProtKB-KW"/>
</dbReference>
<dbReference type="SUPFAM" id="SSF88946">
    <property type="entry name" value="Sigma2 domain of RNA polymerase sigma factors"/>
    <property type="match status" value="1"/>
</dbReference>
<organism evidence="8 9">
    <name type="scientific">Ruminococcus albus SY3</name>
    <dbReference type="NCBI Taxonomy" id="1341156"/>
    <lineage>
        <taxon>Bacteria</taxon>
        <taxon>Bacillati</taxon>
        <taxon>Bacillota</taxon>
        <taxon>Clostridia</taxon>
        <taxon>Eubacteriales</taxon>
        <taxon>Oscillospiraceae</taxon>
        <taxon>Ruminococcus</taxon>
    </lineage>
</organism>
<comment type="caution">
    <text evidence="8">The sequence shown here is derived from an EMBL/GenBank/DDBJ whole genome shotgun (WGS) entry which is preliminary data.</text>
</comment>
<evidence type="ECO:0000256" key="2">
    <source>
        <dbReference type="ARBA" id="ARBA00023015"/>
    </source>
</evidence>
<keyword evidence="4" id="KW-0238">DNA-binding</keyword>